<dbReference type="PROSITE" id="PS51484">
    <property type="entry name" value="G8"/>
    <property type="match status" value="1"/>
</dbReference>
<name>A0ABD3VKU4_SINWO</name>
<evidence type="ECO:0000259" key="9">
    <source>
        <dbReference type="PROSITE" id="PS51484"/>
    </source>
</evidence>
<dbReference type="Pfam" id="PF00090">
    <property type="entry name" value="TSP_1"/>
    <property type="match status" value="1"/>
</dbReference>
<dbReference type="InterPro" id="IPR055400">
    <property type="entry name" value="CEMIP_X"/>
</dbReference>
<dbReference type="GO" id="GO:0005886">
    <property type="term" value="C:plasma membrane"/>
    <property type="evidence" value="ECO:0007669"/>
    <property type="project" value="UniProtKB-SubCell"/>
</dbReference>
<evidence type="ECO:0000256" key="4">
    <source>
        <dbReference type="ARBA" id="ARBA00022801"/>
    </source>
</evidence>
<evidence type="ECO:0000256" key="6">
    <source>
        <dbReference type="ARBA" id="ARBA00023180"/>
    </source>
</evidence>
<keyword evidence="3" id="KW-0472">Membrane</keyword>
<evidence type="ECO:0000256" key="7">
    <source>
        <dbReference type="ARBA" id="ARBA00023295"/>
    </source>
</evidence>
<comment type="subcellular location">
    <subcellularLocation>
        <location evidence="1">Cell membrane</location>
    </subcellularLocation>
</comment>
<dbReference type="InterPro" id="IPR036383">
    <property type="entry name" value="TSP1_rpt_sf"/>
</dbReference>
<dbReference type="PROSITE" id="PS50092">
    <property type="entry name" value="TSP1"/>
    <property type="match status" value="1"/>
</dbReference>
<dbReference type="InterPro" id="IPR011050">
    <property type="entry name" value="Pectin_lyase_fold/virulence"/>
</dbReference>
<protein>
    <recommendedName>
        <fullName evidence="9">G8 domain-containing protein</fullName>
    </recommendedName>
</protein>
<dbReference type="SUPFAM" id="SSF51126">
    <property type="entry name" value="Pectin lyase-like"/>
    <property type="match status" value="1"/>
</dbReference>
<dbReference type="InterPro" id="IPR019316">
    <property type="entry name" value="G8_domain"/>
</dbReference>
<evidence type="ECO:0000313" key="11">
    <source>
        <dbReference type="Proteomes" id="UP001634394"/>
    </source>
</evidence>
<evidence type="ECO:0000256" key="3">
    <source>
        <dbReference type="ARBA" id="ARBA00022475"/>
    </source>
</evidence>
<keyword evidence="4" id="KW-0378">Hydrolase</keyword>
<dbReference type="FunFam" id="2.20.100.10:FF:000001">
    <property type="entry name" value="semaphorin-5A isoform X1"/>
    <property type="match status" value="1"/>
</dbReference>
<gene>
    <name evidence="10" type="ORF">ACJMK2_008046</name>
</gene>
<keyword evidence="5" id="KW-1015">Disulfide bond</keyword>
<dbReference type="Pfam" id="PF24606">
    <property type="entry name" value="CEMIP_beta-hel"/>
    <property type="match status" value="1"/>
</dbReference>
<dbReference type="AlphaFoldDB" id="A0ABD3VKU4"/>
<comment type="caution">
    <text evidence="10">The sequence shown here is derived from an EMBL/GenBank/DDBJ whole genome shotgun (WGS) entry which is preliminary data.</text>
</comment>
<dbReference type="Pfam" id="PF24605">
    <property type="entry name" value="CEMIP_X"/>
    <property type="match status" value="1"/>
</dbReference>
<evidence type="ECO:0000256" key="5">
    <source>
        <dbReference type="ARBA" id="ARBA00023157"/>
    </source>
</evidence>
<dbReference type="PANTHER" id="PTHR15535">
    <property type="entry name" value="TRANSMEMBRANE PROTEIN 2-RELATED"/>
    <property type="match status" value="1"/>
</dbReference>
<dbReference type="EMBL" id="JBJQND010000011">
    <property type="protein sequence ID" value="KAL3862050.1"/>
    <property type="molecule type" value="Genomic_DNA"/>
</dbReference>
<reference evidence="10 11" key="1">
    <citation type="submission" date="2024-11" db="EMBL/GenBank/DDBJ databases">
        <title>Chromosome-level genome assembly of the freshwater bivalve Anodonta woodiana.</title>
        <authorList>
            <person name="Chen X."/>
        </authorList>
    </citation>
    <scope>NUCLEOTIDE SEQUENCE [LARGE SCALE GENOMIC DNA]</scope>
    <source>
        <strain evidence="10">MN2024</strain>
        <tissue evidence="10">Gills</tissue>
    </source>
</reference>
<keyword evidence="8" id="KW-0732">Signal</keyword>
<evidence type="ECO:0000256" key="2">
    <source>
        <dbReference type="ARBA" id="ARBA00007586"/>
    </source>
</evidence>
<feature type="domain" description="G8" evidence="9">
    <location>
        <begin position="37"/>
        <end position="157"/>
    </location>
</feature>
<keyword evidence="11" id="KW-1185">Reference proteome</keyword>
<comment type="similarity">
    <text evidence="2">Belongs to the CEMIP family.</text>
</comment>
<keyword evidence="3" id="KW-1003">Cell membrane</keyword>
<dbReference type="InterPro" id="IPR000884">
    <property type="entry name" value="TSP1_rpt"/>
</dbReference>
<proteinExistence type="inferred from homology"/>
<dbReference type="SUPFAM" id="SSF82895">
    <property type="entry name" value="TSP-1 type 1 repeat"/>
    <property type="match status" value="2"/>
</dbReference>
<evidence type="ECO:0000256" key="1">
    <source>
        <dbReference type="ARBA" id="ARBA00004236"/>
    </source>
</evidence>
<dbReference type="SMART" id="SM00209">
    <property type="entry name" value="TSP1"/>
    <property type="match status" value="2"/>
</dbReference>
<dbReference type="SMART" id="SM01225">
    <property type="entry name" value="G8"/>
    <property type="match status" value="1"/>
</dbReference>
<dbReference type="Pfam" id="PF10162">
    <property type="entry name" value="G8"/>
    <property type="match status" value="1"/>
</dbReference>
<keyword evidence="6" id="KW-0325">Glycoprotein</keyword>
<dbReference type="GO" id="GO:0016798">
    <property type="term" value="F:hydrolase activity, acting on glycosyl bonds"/>
    <property type="evidence" value="ECO:0007669"/>
    <property type="project" value="UniProtKB-KW"/>
</dbReference>
<dbReference type="Proteomes" id="UP001634394">
    <property type="component" value="Unassembled WGS sequence"/>
</dbReference>
<evidence type="ECO:0000313" key="10">
    <source>
        <dbReference type="EMBL" id="KAL3862050.1"/>
    </source>
</evidence>
<sequence>MALVLTWFQILAFFILLVSNEKTKAVPLCPHEDASLKLWSNPDTWHFGKPATGTNVTIDTALLLDEPSLTLTGIIVTSSGKLVFSPIVDITLTINFIEISGEVHIGSESCLHQGKVHVIFEGKFGDFPKTGKGITVKSGGTLEVHGKRKLSWTKLNGTLPKLTKSNGIIYDHNVDGPNDDDIWMDALVAYVFEINAQNWPVRKHFEVFGFYPWNHCERRETLQKMITDLGNDQVLMFSLRKNIILDYSLSEVYNLFETLVFGNVTGTSKLRAVSNDTNAYTALVYKSAAGIKFRETLAPPSRTGSLATADFSLWEKGLRFIVESSTDADEPWKGQQNFFIFTASATYPVITLIDYVTTWEVGDRVVISSTDYDWNQAEEGTIMKCSSCSNKQVKIDLLARYTHWGDVEDGVVDMRAEVALLSRNIIFEGKMANTCYISDTTSPGNCDNFKYDTYGGHILLSRGFKSVRVEGTELYHMGQQLRLGFYPIHFHMCNDTRNYTNRPYIQDNSIHHTFARCVTIHGTHGILVKDNVCYRSLGHSYFLEDGGEKFNRFDGNLAIGTLTAKLIPSDTHPASFWITNPLNELINNVGAGGQGKGIWYVFPESPLDLSATKKFMAPGEASRTAISLFENNVVHGYNSGLIIDNKLQSDGLLYCCNDYQPLEDPNNTSSPEKKVNLIGLTAYNNINHNAWVRGGWIEISNSSFLGSLSGLQYSRSRPREQFIKDSVFIGESNNLGEPAQFSFKEMSVKYHRSIPSISIPRIGLVFYDGPVYAENVWFKGYMKTPYYNMGAIGFQRKNEFTSSSVSSVTAAKFAFIDGESTGNRVLDGDDDDPEYGSGDGDKAKTFQDVDGSVTGVANSQIVKPYDYYLTDQCMKKIHWDMAICPHDYGKILPVVPNKLKNITRPIMMRLDTGAEEQLTGVHSADFMVILGSSKRYILQWSNQIPNPLEIYSDGIEKDKWVIFGVCLPRGVAFDLYSYFPHWLPYLYFWIAAKSIADLEDENNDGKKYFFDARNSVLYFKFINEYERKPMDTAACPMNRCPNVKITILGRNINYSNADCRARLNIPKIKVTLFNDTRSLNTVIATPPAGIGARSTRPFADRGRIDGAWSDFGAWSSCSASCGGGIQKRYRYCNNPIPHGGDYCEGSAVQQEICKEFPCPQDGVFNAWSEFTKCIPVNKCSGKQKRTRSCTTPWNEGAYCNGAIEEIAPCDACADVLY</sequence>
<dbReference type="InterPro" id="IPR052252">
    <property type="entry name" value="CEMIP/CEMIP2"/>
</dbReference>
<keyword evidence="7" id="KW-0326">Glycosidase</keyword>
<accession>A0ABD3VKU4</accession>
<dbReference type="PANTHER" id="PTHR15535:SF17">
    <property type="entry name" value="TRANSMEMBRANE PROTEIN"/>
    <property type="match status" value="1"/>
</dbReference>
<feature type="chain" id="PRO_5044858684" description="G8 domain-containing protein" evidence="8">
    <location>
        <begin position="26"/>
        <end position="1217"/>
    </location>
</feature>
<dbReference type="Gene3D" id="2.20.100.10">
    <property type="entry name" value="Thrombospondin type-1 (TSP1) repeat"/>
    <property type="match status" value="2"/>
</dbReference>
<organism evidence="10 11">
    <name type="scientific">Sinanodonta woodiana</name>
    <name type="common">Chinese pond mussel</name>
    <name type="synonym">Anodonta woodiana</name>
    <dbReference type="NCBI Taxonomy" id="1069815"/>
    <lineage>
        <taxon>Eukaryota</taxon>
        <taxon>Metazoa</taxon>
        <taxon>Spiralia</taxon>
        <taxon>Lophotrochozoa</taxon>
        <taxon>Mollusca</taxon>
        <taxon>Bivalvia</taxon>
        <taxon>Autobranchia</taxon>
        <taxon>Heteroconchia</taxon>
        <taxon>Palaeoheterodonta</taxon>
        <taxon>Unionida</taxon>
        <taxon>Unionoidea</taxon>
        <taxon>Unionidae</taxon>
        <taxon>Unioninae</taxon>
        <taxon>Sinanodonta</taxon>
    </lineage>
</organism>
<feature type="signal peptide" evidence="8">
    <location>
        <begin position="1"/>
        <end position="25"/>
    </location>
</feature>
<dbReference type="InterPro" id="IPR055401">
    <property type="entry name" value="CEMIP_beta-hel_dom"/>
</dbReference>
<evidence type="ECO:0000256" key="8">
    <source>
        <dbReference type="SAM" id="SignalP"/>
    </source>
</evidence>